<comment type="caution">
    <text evidence="3">The sequence shown here is derived from an EMBL/GenBank/DDBJ whole genome shotgun (WGS) entry which is preliminary data.</text>
</comment>
<dbReference type="PANTHER" id="PTHR43792:SF9">
    <property type="entry name" value="RIBOSOMAL-PROTEIN-ALANINE ACETYLTRANSFERASE"/>
    <property type="match status" value="1"/>
</dbReference>
<dbReference type="PANTHER" id="PTHR43792">
    <property type="entry name" value="GNAT FAMILY, PUTATIVE (AFU_ORTHOLOGUE AFUA_3G00765)-RELATED-RELATED"/>
    <property type="match status" value="1"/>
</dbReference>
<sequence>MRERSWARGVSKAASPTHSQEEKMTTTKFTPFPVLQTQRLTLRQLRGSDDQEIWALRSNEHVNQYLDRRPSTSLDDARNFIHAITESVQREESIYWAITLREADHVIGTVCLYNWSEDASKAEIGYELLPDFQGKGFMHEAISTVIHFGFQQVGLQAIEAYTHSENHRSTSVLEKLHFQKERTVDESITLFSLTPAG</sequence>
<dbReference type="AlphaFoldDB" id="A0A4Z0PVG3"/>
<dbReference type="SUPFAM" id="SSF55729">
    <property type="entry name" value="Acyl-CoA N-acyltransferases (Nat)"/>
    <property type="match status" value="1"/>
</dbReference>
<proteinExistence type="predicted"/>
<feature type="region of interest" description="Disordered" evidence="1">
    <location>
        <begin position="1"/>
        <end position="27"/>
    </location>
</feature>
<dbReference type="GO" id="GO:0005737">
    <property type="term" value="C:cytoplasm"/>
    <property type="evidence" value="ECO:0007669"/>
    <property type="project" value="TreeGrafter"/>
</dbReference>
<evidence type="ECO:0000313" key="3">
    <source>
        <dbReference type="EMBL" id="TGE20971.1"/>
    </source>
</evidence>
<dbReference type="Proteomes" id="UP000298471">
    <property type="component" value="Unassembled WGS sequence"/>
</dbReference>
<dbReference type="Pfam" id="PF13302">
    <property type="entry name" value="Acetyltransf_3"/>
    <property type="match status" value="1"/>
</dbReference>
<dbReference type="InterPro" id="IPR016181">
    <property type="entry name" value="Acyl_CoA_acyltransferase"/>
</dbReference>
<evidence type="ECO:0000313" key="4">
    <source>
        <dbReference type="Proteomes" id="UP000298471"/>
    </source>
</evidence>
<feature type="domain" description="N-acetyltransferase" evidence="2">
    <location>
        <begin position="40"/>
        <end position="196"/>
    </location>
</feature>
<dbReference type="InterPro" id="IPR000182">
    <property type="entry name" value="GNAT_dom"/>
</dbReference>
<organism evidence="3 4">
    <name type="scientific">Hymenobacter metallicola</name>
    <dbReference type="NCBI Taxonomy" id="2563114"/>
    <lineage>
        <taxon>Bacteria</taxon>
        <taxon>Pseudomonadati</taxon>
        <taxon>Bacteroidota</taxon>
        <taxon>Cytophagia</taxon>
        <taxon>Cytophagales</taxon>
        <taxon>Hymenobacteraceae</taxon>
        <taxon>Hymenobacter</taxon>
    </lineage>
</organism>
<protein>
    <submittedName>
        <fullName evidence="3">N-acetyltransferase</fullName>
    </submittedName>
</protein>
<reference evidence="3 4" key="1">
    <citation type="submission" date="2019-04" db="EMBL/GenBank/DDBJ databases">
        <authorList>
            <person name="Feng G."/>
            <person name="Zhang J."/>
            <person name="Zhu H."/>
        </authorList>
    </citation>
    <scope>NUCLEOTIDE SEQUENCE [LARGE SCALE GENOMIC DNA]</scope>
    <source>
        <strain evidence="3 4">9PBR-1</strain>
    </source>
</reference>
<dbReference type="GO" id="GO:0008999">
    <property type="term" value="F:protein-N-terminal-alanine acetyltransferase activity"/>
    <property type="evidence" value="ECO:0007669"/>
    <property type="project" value="TreeGrafter"/>
</dbReference>
<dbReference type="PROSITE" id="PS51186">
    <property type="entry name" value="GNAT"/>
    <property type="match status" value="1"/>
</dbReference>
<keyword evidence="3" id="KW-0808">Transferase</keyword>
<evidence type="ECO:0000256" key="1">
    <source>
        <dbReference type="SAM" id="MobiDB-lite"/>
    </source>
</evidence>
<dbReference type="Gene3D" id="3.40.630.30">
    <property type="match status" value="1"/>
</dbReference>
<dbReference type="EMBL" id="SRMB01000008">
    <property type="protein sequence ID" value="TGE20971.1"/>
    <property type="molecule type" value="Genomic_DNA"/>
</dbReference>
<evidence type="ECO:0000259" key="2">
    <source>
        <dbReference type="PROSITE" id="PS51186"/>
    </source>
</evidence>
<keyword evidence="4" id="KW-1185">Reference proteome</keyword>
<dbReference type="InterPro" id="IPR051531">
    <property type="entry name" value="N-acetyltransferase"/>
</dbReference>
<accession>A0A4Z0PVG3</accession>
<name>A0A4Z0PVG3_9BACT</name>
<gene>
    <name evidence="3" type="ORF">E5K02_24720</name>
</gene>